<dbReference type="AlphaFoldDB" id="A0ABD2QCE2"/>
<dbReference type="EMBL" id="JBJKFK010000629">
    <property type="protein sequence ID" value="KAL3315966.1"/>
    <property type="molecule type" value="Genomic_DNA"/>
</dbReference>
<evidence type="ECO:0000256" key="1">
    <source>
        <dbReference type="SAM" id="MobiDB-lite"/>
    </source>
</evidence>
<proteinExistence type="predicted"/>
<dbReference type="Proteomes" id="UP001626550">
    <property type="component" value="Unassembled WGS sequence"/>
</dbReference>
<feature type="region of interest" description="Disordered" evidence="1">
    <location>
        <begin position="1"/>
        <end position="108"/>
    </location>
</feature>
<name>A0ABD2QCE2_9PLAT</name>
<sequence>MVVQVSGTDQLSDEERGEENKVEERRHSRQWSRTPSPSPRKRDASPHYSNLVVTRDRNDGGGRSIREREEQPPTQSRRVFTPPRNARRLQDGALTKYENENDLPTSSKVLQERLQAKLAAIERRHGGRDEVEESGPQEMEPRRRIWVPPPSEDRGRGRRFPFRDRGGYRGGRFQFRGGRGGGRRWSPKRRSRSRSRSHSGGRRDSRRRRDSSVKTSSSSASPPPKGKKANVTRAVLNLPELASLEKSTRLTSKGDEGLADVDNFVAQLKAKRQGGGDAEIGPRALPDSPIRSPKMSDLIRLE</sequence>
<protein>
    <submittedName>
        <fullName evidence="2">Tetratricopeptide repeat protein 14</fullName>
    </submittedName>
</protein>
<gene>
    <name evidence="2" type="primary">TTC14_1</name>
    <name evidence="2" type="ORF">Ciccas_005393</name>
</gene>
<feature type="region of interest" description="Disordered" evidence="1">
    <location>
        <begin position="270"/>
        <end position="302"/>
    </location>
</feature>
<feature type="compositionally biased region" description="Basic and acidic residues" evidence="1">
    <location>
        <begin position="120"/>
        <end position="129"/>
    </location>
</feature>
<organism evidence="2 3">
    <name type="scientific">Cichlidogyrus casuarinus</name>
    <dbReference type="NCBI Taxonomy" id="1844966"/>
    <lineage>
        <taxon>Eukaryota</taxon>
        <taxon>Metazoa</taxon>
        <taxon>Spiralia</taxon>
        <taxon>Lophotrochozoa</taxon>
        <taxon>Platyhelminthes</taxon>
        <taxon>Monogenea</taxon>
        <taxon>Monopisthocotylea</taxon>
        <taxon>Dactylogyridea</taxon>
        <taxon>Ancyrocephalidae</taxon>
        <taxon>Cichlidogyrus</taxon>
    </lineage>
</organism>
<comment type="caution">
    <text evidence="2">The sequence shown here is derived from an EMBL/GenBank/DDBJ whole genome shotgun (WGS) entry which is preliminary data.</text>
</comment>
<accession>A0ABD2QCE2</accession>
<feature type="compositionally biased region" description="Basic residues" evidence="1">
    <location>
        <begin position="181"/>
        <end position="209"/>
    </location>
</feature>
<keyword evidence="3" id="KW-1185">Reference proteome</keyword>
<evidence type="ECO:0000313" key="3">
    <source>
        <dbReference type="Proteomes" id="UP001626550"/>
    </source>
</evidence>
<feature type="compositionally biased region" description="Basic and acidic residues" evidence="1">
    <location>
        <begin position="151"/>
        <end position="167"/>
    </location>
</feature>
<feature type="region of interest" description="Disordered" evidence="1">
    <location>
        <begin position="120"/>
        <end position="234"/>
    </location>
</feature>
<reference evidence="2 3" key="1">
    <citation type="submission" date="2024-11" db="EMBL/GenBank/DDBJ databases">
        <title>Adaptive evolution of stress response genes in parasites aligns with host niche diversity.</title>
        <authorList>
            <person name="Hahn C."/>
            <person name="Resl P."/>
        </authorList>
    </citation>
    <scope>NUCLEOTIDE SEQUENCE [LARGE SCALE GENOMIC DNA]</scope>
    <source>
        <strain evidence="2">EGGRZ-B1_66</strain>
        <tissue evidence="2">Body</tissue>
    </source>
</reference>
<feature type="compositionally biased region" description="Basic and acidic residues" evidence="1">
    <location>
        <begin position="54"/>
        <end position="71"/>
    </location>
</feature>
<evidence type="ECO:0000313" key="2">
    <source>
        <dbReference type="EMBL" id="KAL3315966.1"/>
    </source>
</evidence>
<feature type="compositionally biased region" description="Polar residues" evidence="1">
    <location>
        <begin position="1"/>
        <end position="10"/>
    </location>
</feature>